<sequence length="208" mass="24049">MLTINEYELFPLQNEPSQEFIEFQNKKIPIELEGPVKEALSFFPDLEKVEITFEFKETISGSVMQAQPKVLSLLVDAKEKRKYKIKITRELDFGTEIVPIEDIPRDALVGWIGHELGHIMDYITRSSTNMMRFGVKYLLMKQKVIEAELTADSYAIGCGMGHQILATKNYILNNEGFEDDYKEKIKNLYMSPEQILSLQEVFENGELR</sequence>
<dbReference type="RefSeq" id="WP_382388753.1">
    <property type="nucleotide sequence ID" value="NZ_JBHLWI010000047.1"/>
</dbReference>
<organism evidence="1 2">
    <name type="scientific">Fontibacter flavus</name>
    <dbReference type="NCBI Taxonomy" id="654838"/>
    <lineage>
        <taxon>Bacteria</taxon>
        <taxon>Pseudomonadati</taxon>
        <taxon>Bacteroidota</taxon>
        <taxon>Cytophagia</taxon>
        <taxon>Cytophagales</taxon>
        <taxon>Cyclobacteriaceae</taxon>
        <taxon>Fontibacter</taxon>
    </lineage>
</organism>
<evidence type="ECO:0000313" key="1">
    <source>
        <dbReference type="EMBL" id="MFC0264237.1"/>
    </source>
</evidence>
<protein>
    <submittedName>
        <fullName evidence="1">Uncharacterized protein</fullName>
    </submittedName>
</protein>
<dbReference type="Proteomes" id="UP001589797">
    <property type="component" value="Unassembled WGS sequence"/>
</dbReference>
<proteinExistence type="predicted"/>
<comment type="caution">
    <text evidence="1">The sequence shown here is derived from an EMBL/GenBank/DDBJ whole genome shotgun (WGS) entry which is preliminary data.</text>
</comment>
<gene>
    <name evidence="1" type="ORF">ACFFIP_16215</name>
</gene>
<dbReference type="EMBL" id="JBHLWI010000047">
    <property type="protein sequence ID" value="MFC0264237.1"/>
    <property type="molecule type" value="Genomic_DNA"/>
</dbReference>
<keyword evidence="2" id="KW-1185">Reference proteome</keyword>
<reference evidence="1 2" key="1">
    <citation type="submission" date="2024-09" db="EMBL/GenBank/DDBJ databases">
        <authorList>
            <person name="Sun Q."/>
            <person name="Mori K."/>
        </authorList>
    </citation>
    <scope>NUCLEOTIDE SEQUENCE [LARGE SCALE GENOMIC DNA]</scope>
    <source>
        <strain evidence="1 2">CCM 7650</strain>
    </source>
</reference>
<evidence type="ECO:0000313" key="2">
    <source>
        <dbReference type="Proteomes" id="UP001589797"/>
    </source>
</evidence>
<accession>A0ABV6FXD2</accession>
<name>A0ABV6FXD2_9BACT</name>